<name>A0A6J2UHC7_DROLE</name>
<feature type="compositionally biased region" description="Low complexity" evidence="1">
    <location>
        <begin position="357"/>
        <end position="384"/>
    </location>
</feature>
<feature type="compositionally biased region" description="Low complexity" evidence="1">
    <location>
        <begin position="521"/>
        <end position="536"/>
    </location>
</feature>
<feature type="region of interest" description="Disordered" evidence="1">
    <location>
        <begin position="203"/>
        <end position="266"/>
    </location>
</feature>
<dbReference type="AlphaFoldDB" id="A0A6J2UHC7"/>
<feature type="compositionally biased region" description="Gly residues" evidence="1">
    <location>
        <begin position="337"/>
        <end position="356"/>
    </location>
</feature>
<sequence length="613" mass="63396">MRYAFFGLIVCLLTVCQPQAEAQFLPFAGGPFQRPGFIQQPYQQQQGVIRGPRQGSVSKANTNAYERNVDFGNVELTKGVSNSRAVTKTAGGQRSVANSNAQTREINLGGLEIGNTLTRTRTNTNGAVSGGISDQFRVGDVGLGASLSPQNLRNGFGLQRGPDGDVRLGLGLLNLDLDPNVANSNSLSQAQVNAQGRGAQARANSNAQTNTQQYGGVSVTDTRTNSNAVGRTRFGQTSANTGGFGGNAITQGSTLGGIRGPFLPRRRRTPVGYRQLSTINRPASRLSRPKRRAQFVPFGYPQENFGNFEFDFDRPRRQFGRPGAFQQPSFQQPGFGGFQQPGFGGFQQPGFGGFGGPSFQQPGKQGTQGAANANGGPGFNQQAAVNSHSNRQNGPNGFTSDQGTSSISSNLAQDGNRGQVSSANTNQQKTVNAAGTRESNNAQSQSLNFQQGQQQATSSNANTLHTQEGNRQTIGSNSGSTSTNNNQFGSATNIANTNTQVEREGNRQTVTSGANSQSILQGNNGQGNAAANTNANISSQRGPNGFVTNSASSSATATSQGGQSANASANASAGGAANRGGSGAGANAGANSGIAGGANSNSNVLGGFNNFRG</sequence>
<evidence type="ECO:0000313" key="3">
    <source>
        <dbReference type="Proteomes" id="UP000504634"/>
    </source>
</evidence>
<evidence type="ECO:0000256" key="1">
    <source>
        <dbReference type="SAM" id="MobiDB-lite"/>
    </source>
</evidence>
<dbReference type="GeneID" id="115633290"/>
<feature type="region of interest" description="Disordered" evidence="1">
    <location>
        <begin position="337"/>
        <end position="583"/>
    </location>
</feature>
<feature type="signal peptide" evidence="2">
    <location>
        <begin position="1"/>
        <end position="22"/>
    </location>
</feature>
<accession>A0A6J2UHC7</accession>
<feature type="compositionally biased region" description="Low complexity" evidence="1">
    <location>
        <begin position="443"/>
        <end position="455"/>
    </location>
</feature>
<feature type="compositionally biased region" description="Low complexity" evidence="1">
    <location>
        <begin position="550"/>
        <end position="576"/>
    </location>
</feature>
<organism evidence="3 4">
    <name type="scientific">Drosophila lebanonensis</name>
    <name type="common">Fruit fly</name>
    <name type="synonym">Scaptodrosophila lebanonensis</name>
    <dbReference type="NCBI Taxonomy" id="7225"/>
    <lineage>
        <taxon>Eukaryota</taxon>
        <taxon>Metazoa</taxon>
        <taxon>Ecdysozoa</taxon>
        <taxon>Arthropoda</taxon>
        <taxon>Hexapoda</taxon>
        <taxon>Insecta</taxon>
        <taxon>Pterygota</taxon>
        <taxon>Neoptera</taxon>
        <taxon>Endopterygota</taxon>
        <taxon>Diptera</taxon>
        <taxon>Brachycera</taxon>
        <taxon>Muscomorpha</taxon>
        <taxon>Ephydroidea</taxon>
        <taxon>Drosophilidae</taxon>
        <taxon>Scaptodrosophila</taxon>
    </lineage>
</organism>
<keyword evidence="2" id="KW-0732">Signal</keyword>
<feature type="compositionally biased region" description="Low complexity" evidence="1">
    <location>
        <begin position="475"/>
        <end position="486"/>
    </location>
</feature>
<dbReference type="OrthoDB" id="8068755at2759"/>
<keyword evidence="4" id="KW-0472">Membrane</keyword>
<feature type="compositionally biased region" description="Polar residues" evidence="1">
    <location>
        <begin position="385"/>
        <end position="442"/>
    </location>
</feature>
<evidence type="ECO:0000256" key="2">
    <source>
        <dbReference type="SAM" id="SignalP"/>
    </source>
</evidence>
<proteinExistence type="predicted"/>
<keyword evidence="3" id="KW-1185">Reference proteome</keyword>
<protein>
    <submittedName>
        <fullName evidence="4">Uncharacterized transmembrane protein DDB_G0289901</fullName>
    </submittedName>
</protein>
<feature type="compositionally biased region" description="Polar residues" evidence="1">
    <location>
        <begin position="537"/>
        <end position="549"/>
    </location>
</feature>
<feature type="compositionally biased region" description="Polar residues" evidence="1">
    <location>
        <begin position="203"/>
        <end position="241"/>
    </location>
</feature>
<feature type="compositionally biased region" description="Polar residues" evidence="1">
    <location>
        <begin position="456"/>
        <end position="474"/>
    </location>
</feature>
<feature type="compositionally biased region" description="Polar residues" evidence="1">
    <location>
        <begin position="487"/>
        <end position="500"/>
    </location>
</feature>
<feature type="chain" id="PRO_5026943041" evidence="2">
    <location>
        <begin position="23"/>
        <end position="613"/>
    </location>
</feature>
<gene>
    <name evidence="4" type="primary">LOC115633290</name>
</gene>
<reference evidence="4" key="1">
    <citation type="submission" date="2025-08" db="UniProtKB">
        <authorList>
            <consortium name="RefSeq"/>
        </authorList>
    </citation>
    <scope>IDENTIFICATION</scope>
    <source>
        <strain evidence="4">11010-0011.00</strain>
        <tissue evidence="4">Whole body</tissue>
    </source>
</reference>
<evidence type="ECO:0000313" key="4">
    <source>
        <dbReference type="RefSeq" id="XP_030386562.1"/>
    </source>
</evidence>
<dbReference type="Proteomes" id="UP000504634">
    <property type="component" value="Unplaced"/>
</dbReference>
<keyword evidence="4" id="KW-0812">Transmembrane</keyword>
<dbReference type="RefSeq" id="XP_030386562.1">
    <property type="nucleotide sequence ID" value="XM_030530702.1"/>
</dbReference>
<feature type="compositionally biased region" description="Polar residues" evidence="1">
    <location>
        <begin position="507"/>
        <end position="520"/>
    </location>
</feature>